<dbReference type="SUPFAM" id="SSF54506">
    <property type="entry name" value="Diaminopimelate epimerase-like"/>
    <property type="match status" value="2"/>
</dbReference>
<name>A0AAE0CZR8_COLKA</name>
<evidence type="ECO:0000256" key="2">
    <source>
        <dbReference type="ARBA" id="ARBA00023235"/>
    </source>
</evidence>
<dbReference type="Pfam" id="PF04303">
    <property type="entry name" value="PrpF"/>
    <property type="match status" value="1"/>
</dbReference>
<keyword evidence="4" id="KW-1185">Reference proteome</keyword>
<accession>A0AAE0CZR8</accession>
<evidence type="ECO:0000256" key="1">
    <source>
        <dbReference type="ARBA" id="ARBA00007673"/>
    </source>
</evidence>
<comment type="caution">
    <text evidence="3">The sequence shown here is derived from an EMBL/GenBank/DDBJ whole genome shotgun (WGS) entry which is preliminary data.</text>
</comment>
<dbReference type="Proteomes" id="UP001281614">
    <property type="component" value="Unassembled WGS sequence"/>
</dbReference>
<dbReference type="EMBL" id="VYYT01000554">
    <property type="protein sequence ID" value="KAK2732164.1"/>
    <property type="molecule type" value="Genomic_DNA"/>
</dbReference>
<dbReference type="InterPro" id="IPR007400">
    <property type="entry name" value="PrpF-like"/>
</dbReference>
<dbReference type="Gene3D" id="3.10.310.10">
    <property type="entry name" value="Diaminopimelate Epimerase, Chain A, domain 1"/>
    <property type="match status" value="2"/>
</dbReference>
<proteinExistence type="inferred from homology"/>
<dbReference type="PANTHER" id="PTHR43709">
    <property type="entry name" value="ACONITATE ISOMERASE-RELATED"/>
    <property type="match status" value="1"/>
</dbReference>
<evidence type="ECO:0000313" key="4">
    <source>
        <dbReference type="Proteomes" id="UP001281614"/>
    </source>
</evidence>
<protein>
    <submittedName>
        <fullName evidence="3">Methylitaconate delta2-delta3-isomerase</fullName>
    </submittedName>
</protein>
<comment type="similarity">
    <text evidence="1">Belongs to the PrpF family.</text>
</comment>
<evidence type="ECO:0000313" key="3">
    <source>
        <dbReference type="EMBL" id="KAK2732164.1"/>
    </source>
</evidence>
<dbReference type="GO" id="GO:0016853">
    <property type="term" value="F:isomerase activity"/>
    <property type="evidence" value="ECO:0007669"/>
    <property type="project" value="UniProtKB-KW"/>
</dbReference>
<dbReference type="PANTHER" id="PTHR43709:SF2">
    <property type="entry name" value="DUF453 DOMAIN PROTEIN (AFU_ORTHOLOGUE AFUA_6G00360)"/>
    <property type="match status" value="1"/>
</dbReference>
<keyword evidence="2" id="KW-0413">Isomerase</keyword>
<reference evidence="3" key="1">
    <citation type="submission" date="2023-02" db="EMBL/GenBank/DDBJ databases">
        <title>Colletotrichum kahawae CIFC_Que2 genome sequencing and assembly.</title>
        <authorList>
            <person name="Baroncelli R."/>
        </authorList>
    </citation>
    <scope>NUCLEOTIDE SEQUENCE</scope>
    <source>
        <strain evidence="3">CIFC_Que2</strain>
    </source>
</reference>
<organism evidence="3 4">
    <name type="scientific">Colletotrichum kahawae</name>
    <name type="common">Coffee berry disease fungus</name>
    <dbReference type="NCBI Taxonomy" id="34407"/>
    <lineage>
        <taxon>Eukaryota</taxon>
        <taxon>Fungi</taxon>
        <taxon>Dikarya</taxon>
        <taxon>Ascomycota</taxon>
        <taxon>Pezizomycotina</taxon>
        <taxon>Sordariomycetes</taxon>
        <taxon>Hypocreomycetidae</taxon>
        <taxon>Glomerellales</taxon>
        <taxon>Glomerellaceae</taxon>
        <taxon>Colletotrichum</taxon>
        <taxon>Colletotrichum gloeosporioides species complex</taxon>
    </lineage>
</organism>
<sequence length="400" mass="42267">MTYVPGGILQVLSRPRPHVGLLAFFNATILTRRHSSRSFPAVFVRGGTSNGLIIHRKDLPPQNDWHTILPAAMGSPDPYGRQLNGIGSGISSTSKIIVLSPPSRPDVDVDYTFVQVGIKDGSLDMAGNCGNMSSAVGPMSLDESLVDNPEIEEVGGHKYAGVRIFNTNTSKVILSRFRVDGNPLRYCPDGDYTMDGVPGTNSPITLNFLDPAGAKTGKALPTGNACDWLQLTNDRSIKASLVDVSNPGVFVRASDLGISSAEDLTPQAIEANPNLKAALDEIRRAGASAMGLDPAVESVPKIVILFSDARSSDVDIRCLAMSMGQAHKAVPLTLALCLGAASQIPGTLAAQIVGSTPRKSVVIGHPSGKVDIGTTFEGSKIKSADLHRTARVLMKGQVFY</sequence>
<dbReference type="AlphaFoldDB" id="A0AAE0CZR8"/>
<gene>
    <name evidence="3" type="ORF">CKAH01_02110</name>
</gene>